<dbReference type="Gene3D" id="1.10.268.10">
    <property type="entry name" value="Topoisomerase, domain 3"/>
    <property type="match status" value="1"/>
</dbReference>
<dbReference type="Pfam" id="PF03989">
    <property type="entry name" value="DNA_gyraseA_C"/>
    <property type="match status" value="2"/>
</dbReference>
<proteinExistence type="inferred from homology"/>
<dbReference type="Proteomes" id="UP000244441">
    <property type="component" value="Chromosome"/>
</dbReference>
<keyword evidence="3 7" id="KW-0799">Topoisomerase</keyword>
<dbReference type="NCBIfam" id="NF004044">
    <property type="entry name" value="PRK05561.1"/>
    <property type="match status" value="1"/>
</dbReference>
<comment type="catalytic activity">
    <reaction evidence="1 7 8">
        <text>ATP-dependent breakage, passage and rejoining of double-stranded DNA.</text>
        <dbReference type="EC" id="5.6.2.2"/>
    </reaction>
</comment>
<dbReference type="InterPro" id="IPR013760">
    <property type="entry name" value="Topo_IIA-like_dom_sf"/>
</dbReference>
<dbReference type="RefSeq" id="WP_108604223.1">
    <property type="nucleotide sequence ID" value="NZ_CP026604.1"/>
</dbReference>
<evidence type="ECO:0000256" key="1">
    <source>
        <dbReference type="ARBA" id="ARBA00000185"/>
    </source>
</evidence>
<feature type="site" description="Interaction with DNA" evidence="7">
    <location>
        <position position="46"/>
    </location>
</feature>
<dbReference type="GO" id="GO:0009330">
    <property type="term" value="C:DNA topoisomerase type II (double strand cut, ATP-hydrolyzing) complex"/>
    <property type="evidence" value="ECO:0007669"/>
    <property type="project" value="TreeGrafter"/>
</dbReference>
<dbReference type="InterPro" id="IPR002205">
    <property type="entry name" value="Topo_IIA_dom_A"/>
</dbReference>
<dbReference type="InterPro" id="IPR013757">
    <property type="entry name" value="Topo_IIA_A_a_sf"/>
</dbReference>
<dbReference type="InterPro" id="IPR050220">
    <property type="entry name" value="Type_II_DNA_Topoisomerases"/>
</dbReference>
<dbReference type="GO" id="GO:0005524">
    <property type="term" value="F:ATP binding"/>
    <property type="evidence" value="ECO:0007669"/>
    <property type="project" value="InterPro"/>
</dbReference>
<evidence type="ECO:0000256" key="9">
    <source>
        <dbReference type="SAM" id="Coils"/>
    </source>
</evidence>
<dbReference type="InterPro" id="IPR006691">
    <property type="entry name" value="GyrA/parC_rep"/>
</dbReference>
<dbReference type="GO" id="GO:0003677">
    <property type="term" value="F:DNA binding"/>
    <property type="evidence" value="ECO:0007669"/>
    <property type="project" value="UniProtKB-UniRule"/>
</dbReference>
<evidence type="ECO:0000313" key="12">
    <source>
        <dbReference type="Proteomes" id="UP000244441"/>
    </source>
</evidence>
<reference evidence="11 12" key="1">
    <citation type="submission" date="2018-01" db="EMBL/GenBank/DDBJ databases">
        <title>Genome sequence of a Cantenovulum-like bacteria.</title>
        <authorList>
            <person name="Tan W.R."/>
            <person name="Lau N.-S."/>
            <person name="Go F."/>
            <person name="Amirul A.-A.A."/>
        </authorList>
    </citation>
    <scope>NUCLEOTIDE SEQUENCE [LARGE SCALE GENOMIC DNA]</scope>
    <source>
        <strain evidence="11 12">CCB-QB4</strain>
    </source>
</reference>
<feature type="coiled-coil region" evidence="9">
    <location>
        <begin position="433"/>
        <end position="460"/>
    </location>
</feature>
<name>A0A2S0VVC6_9ALTE</name>
<evidence type="ECO:0000256" key="4">
    <source>
        <dbReference type="ARBA" id="ARBA00023125"/>
    </source>
</evidence>
<dbReference type="Gene3D" id="2.120.10.90">
    <property type="entry name" value="DNA gyrase/topoisomerase IV, subunit A, C-terminal"/>
    <property type="match status" value="1"/>
</dbReference>
<evidence type="ECO:0000256" key="7">
    <source>
        <dbReference type="HAMAP-Rule" id="MF_00936"/>
    </source>
</evidence>
<comment type="subunit">
    <text evidence="7">Heterotetramer composed of ParC and ParE.</text>
</comment>
<dbReference type="GO" id="GO:0005737">
    <property type="term" value="C:cytoplasm"/>
    <property type="evidence" value="ECO:0007669"/>
    <property type="project" value="TreeGrafter"/>
</dbReference>
<sequence length="761" mass="84809">MSDTLDINLTNVEQLPLRKFTEDAYLNYSMYVIMDRALPHIADGLKPVQRRIIYAMSELGLSAAAKYKKSARTVGDVLGKFHPHGDSACYEAMVLMAQPFSYRYPLVDGQGNWGAPDDPKSFAAMRYTEAKLSKFADVLLGELGQGTVDWGPNFDGTMKEPVNLPARLPHILLNGVTGIAVGMATDIPPHNVRETADAAKYLLDHPNAGIEKIMNFVPGPDYPTEAEIITPSKDIRKIYESGRGSIKMRAVYEVEQGEIVITALPHQAAGSKILEQIAAQMQAKKLPMVSDLRDESDHENPIRLVVVPRSNRVDTEQLMQHLFATTDLEKNYRVNLNMIGLDGRPQVKGLTTILNEWLEYRRATVTRRLQYRLDKVLARLHILDGLLIAFLNIDEVIHIIRTEDEPKPVLMERFQITDKQAEAILELKLRHLAKLEEMKIRGEQDELEAERQELEKILGSDTELRKLIKKEITADAKKYGDDRRSPIIERGEAKALSEKDLVPTEAVTVVVSDKGWGRCAKGHDVDVQGLSYKAGDSYLASAKGRSNQPSVFIDSSGRAFSTDTHTLPSARSQGEPLSGRFNIAAGERIEHVVLSASQDKYLMVSDAGYGFVTEFENLISKNKAGKALLTLPTNAKVIPPIQLLSDDSQFVVAVSNEGRMLIFPIKDLPTLAKGKGNKIISISAERARNREEFVKHIGVISEDQAIVLVAGKRQMTLKPKDWEHYKGERGRRGNKLPRGLQRVDELLIDNDVSSDEAELAD</sequence>
<dbReference type="GO" id="GO:0007059">
    <property type="term" value="P:chromosome segregation"/>
    <property type="evidence" value="ECO:0007669"/>
    <property type="project" value="UniProtKB-UniRule"/>
</dbReference>
<dbReference type="Pfam" id="PF00521">
    <property type="entry name" value="DNA_topoisoIV"/>
    <property type="match status" value="1"/>
</dbReference>
<evidence type="ECO:0000256" key="2">
    <source>
        <dbReference type="ARBA" id="ARBA00022475"/>
    </source>
</evidence>
<dbReference type="InterPro" id="IPR013758">
    <property type="entry name" value="Topo_IIA_A/C_ab"/>
</dbReference>
<dbReference type="GO" id="GO:0006265">
    <property type="term" value="P:DNA topological change"/>
    <property type="evidence" value="ECO:0007669"/>
    <property type="project" value="UniProtKB-UniRule"/>
</dbReference>
<dbReference type="SUPFAM" id="SSF101904">
    <property type="entry name" value="GyrA/ParC C-terminal domain-like"/>
    <property type="match status" value="1"/>
</dbReference>
<feature type="site" description="Interaction with DNA" evidence="7">
    <location>
        <position position="84"/>
    </location>
</feature>
<dbReference type="PROSITE" id="PS52040">
    <property type="entry name" value="TOPO_IIA"/>
    <property type="match status" value="1"/>
</dbReference>
<dbReference type="AlphaFoldDB" id="A0A2S0VVC6"/>
<gene>
    <name evidence="7 11" type="primary">parC</name>
    <name evidence="11" type="ORF">C2869_17825</name>
</gene>
<organism evidence="11 12">
    <name type="scientific">Saccharobesus litoralis</name>
    <dbReference type="NCBI Taxonomy" id="2172099"/>
    <lineage>
        <taxon>Bacteria</taxon>
        <taxon>Pseudomonadati</taxon>
        <taxon>Pseudomonadota</taxon>
        <taxon>Gammaproteobacteria</taxon>
        <taxon>Alteromonadales</taxon>
        <taxon>Alteromonadaceae</taxon>
        <taxon>Saccharobesus</taxon>
    </lineage>
</organism>
<keyword evidence="9" id="KW-0175">Coiled coil</keyword>
<protein>
    <recommendedName>
        <fullName evidence="7">DNA topoisomerase 4 subunit A</fullName>
        <ecNumber evidence="7">5.6.2.2</ecNumber>
    </recommendedName>
    <alternativeName>
        <fullName evidence="7">Topoisomerase IV subunit A</fullName>
    </alternativeName>
</protein>
<dbReference type="OrthoDB" id="9806486at2"/>
<dbReference type="GO" id="GO:0019897">
    <property type="term" value="C:extrinsic component of plasma membrane"/>
    <property type="evidence" value="ECO:0007669"/>
    <property type="project" value="UniProtKB-UniRule"/>
</dbReference>
<dbReference type="HAMAP" id="MF_00936">
    <property type="entry name" value="ParC_type1"/>
    <property type="match status" value="1"/>
</dbReference>
<dbReference type="InterPro" id="IPR035516">
    <property type="entry name" value="Gyrase/topoIV_suA_C"/>
</dbReference>
<dbReference type="FunFam" id="1.10.268.10:FF:000001">
    <property type="entry name" value="DNA gyrase subunit A"/>
    <property type="match status" value="1"/>
</dbReference>
<comment type="similarity">
    <text evidence="7">Belongs to the type II topoisomerase GyrA/ParC subunit family. ParC type 1 subfamily.</text>
</comment>
<dbReference type="GO" id="GO:0005694">
    <property type="term" value="C:chromosome"/>
    <property type="evidence" value="ECO:0007669"/>
    <property type="project" value="InterPro"/>
</dbReference>
<dbReference type="EMBL" id="CP026604">
    <property type="protein sequence ID" value="AWB68158.1"/>
    <property type="molecule type" value="Genomic_DNA"/>
</dbReference>
<keyword evidence="6 7" id="KW-0413">Isomerase</keyword>
<keyword evidence="12" id="KW-1185">Reference proteome</keyword>
<feature type="site" description="Interaction with DNA" evidence="7">
    <location>
        <position position="82"/>
    </location>
</feature>
<keyword evidence="2 7" id="KW-1003">Cell membrane</keyword>
<feature type="site" description="Transition state stabilizer" evidence="7">
    <location>
        <position position="126"/>
    </location>
</feature>
<evidence type="ECO:0000256" key="8">
    <source>
        <dbReference type="PROSITE-ProRule" id="PRU01384"/>
    </source>
</evidence>
<feature type="domain" description="Topo IIA-type catalytic" evidence="10">
    <location>
        <begin position="38"/>
        <end position="501"/>
    </location>
</feature>
<dbReference type="SUPFAM" id="SSF56719">
    <property type="entry name" value="Type II DNA topoisomerase"/>
    <property type="match status" value="1"/>
</dbReference>
<dbReference type="SMART" id="SM00434">
    <property type="entry name" value="TOP4c"/>
    <property type="match status" value="1"/>
</dbReference>
<dbReference type="Gene3D" id="3.30.1360.40">
    <property type="match status" value="1"/>
</dbReference>
<dbReference type="CDD" id="cd00187">
    <property type="entry name" value="TOP4c"/>
    <property type="match status" value="1"/>
</dbReference>
<dbReference type="Gene3D" id="3.90.199.10">
    <property type="entry name" value="Topoisomerase II, domain 5"/>
    <property type="match status" value="1"/>
</dbReference>
<dbReference type="EC" id="5.6.2.2" evidence="7"/>
<keyword evidence="4 7" id="KW-0238">DNA-binding</keyword>
<dbReference type="PANTHER" id="PTHR43493:SF1">
    <property type="entry name" value="DNA TOPOISOMERASE 4 SUBUNIT A"/>
    <property type="match status" value="1"/>
</dbReference>
<dbReference type="NCBIfam" id="TIGR01062">
    <property type="entry name" value="parC_Gneg"/>
    <property type="match status" value="1"/>
</dbReference>
<dbReference type="GO" id="GO:0003918">
    <property type="term" value="F:DNA topoisomerase type II (double strand cut, ATP-hydrolyzing) activity"/>
    <property type="evidence" value="ECO:0007669"/>
    <property type="project" value="UniProtKB-UniRule"/>
</dbReference>
<evidence type="ECO:0000256" key="3">
    <source>
        <dbReference type="ARBA" id="ARBA00023029"/>
    </source>
</evidence>
<keyword evidence="5 7" id="KW-0472">Membrane</keyword>
<feature type="active site" description="O-(5'-phospho-DNA)-tyrosine intermediate" evidence="7 8">
    <location>
        <position position="127"/>
    </location>
</feature>
<comment type="function">
    <text evidence="7">Topoisomerase IV is essential for chromosome segregation. It relaxes supercoiled DNA. Performs the decatenation events required during the replication of a circular DNA molecule.</text>
</comment>
<evidence type="ECO:0000259" key="10">
    <source>
        <dbReference type="PROSITE" id="PS52040"/>
    </source>
</evidence>
<accession>A0A2S0VVC6</accession>
<evidence type="ECO:0000313" key="11">
    <source>
        <dbReference type="EMBL" id="AWB68158.1"/>
    </source>
</evidence>
<comment type="subcellular location">
    <subcellularLocation>
        <location evidence="7">Cell membrane</location>
        <topology evidence="7">Peripheral membrane protein</topology>
    </subcellularLocation>
</comment>
<evidence type="ECO:0000256" key="6">
    <source>
        <dbReference type="ARBA" id="ARBA00023235"/>
    </source>
</evidence>
<evidence type="ECO:0000256" key="5">
    <source>
        <dbReference type="ARBA" id="ARBA00023136"/>
    </source>
</evidence>
<dbReference type="InterPro" id="IPR005742">
    <property type="entry name" value="TopoIV_A_Gneg"/>
</dbReference>
<dbReference type="PANTHER" id="PTHR43493">
    <property type="entry name" value="DNA GYRASE/TOPOISOMERASE SUBUNIT A"/>
    <property type="match status" value="1"/>
</dbReference>
<dbReference type="FunFam" id="3.30.1360.40:FF:000005">
    <property type="entry name" value="DNA topoisomerase 4 subunit A"/>
    <property type="match status" value="1"/>
</dbReference>
<dbReference type="KEGG" id="cate:C2869_17825"/>